<keyword evidence="3" id="KW-0479">Metal-binding</keyword>
<dbReference type="Pfam" id="PF00848">
    <property type="entry name" value="Ring_hydroxyl_A"/>
    <property type="match status" value="1"/>
</dbReference>
<evidence type="ECO:0000313" key="9">
    <source>
        <dbReference type="Proteomes" id="UP001501771"/>
    </source>
</evidence>
<dbReference type="CDD" id="cd03469">
    <property type="entry name" value="Rieske_RO_Alpha_N"/>
    <property type="match status" value="1"/>
</dbReference>
<keyword evidence="2" id="KW-0001">2Fe-2S</keyword>
<evidence type="ECO:0000256" key="6">
    <source>
        <dbReference type="ARBA" id="ARBA00023014"/>
    </source>
</evidence>
<dbReference type="Pfam" id="PF00355">
    <property type="entry name" value="Rieske"/>
    <property type="match status" value="1"/>
</dbReference>
<organism evidence="8 9">
    <name type="scientific">Nocardioides koreensis</name>
    <dbReference type="NCBI Taxonomy" id="433651"/>
    <lineage>
        <taxon>Bacteria</taxon>
        <taxon>Bacillati</taxon>
        <taxon>Actinomycetota</taxon>
        <taxon>Actinomycetes</taxon>
        <taxon>Propionibacteriales</taxon>
        <taxon>Nocardioidaceae</taxon>
        <taxon>Nocardioides</taxon>
    </lineage>
</organism>
<dbReference type="InterPro" id="IPR017941">
    <property type="entry name" value="Rieske_2Fe-2S"/>
</dbReference>
<keyword evidence="9" id="KW-1185">Reference proteome</keyword>
<dbReference type="GO" id="GO:0051213">
    <property type="term" value="F:dioxygenase activity"/>
    <property type="evidence" value="ECO:0007669"/>
    <property type="project" value="UniProtKB-KW"/>
</dbReference>
<dbReference type="InterPro" id="IPR015879">
    <property type="entry name" value="Ring_hydroxy_dOase_asu_C_dom"/>
</dbReference>
<evidence type="ECO:0000256" key="2">
    <source>
        <dbReference type="ARBA" id="ARBA00022714"/>
    </source>
</evidence>
<dbReference type="RefSeq" id="WP_344153369.1">
    <property type="nucleotide sequence ID" value="NZ_BAAAQR010000008.1"/>
</dbReference>
<dbReference type="Gene3D" id="2.102.10.10">
    <property type="entry name" value="Rieske [2Fe-2S] iron-sulphur domain"/>
    <property type="match status" value="1"/>
</dbReference>
<dbReference type="PANTHER" id="PTHR43756:SF5">
    <property type="entry name" value="CHOLINE MONOOXYGENASE, CHLOROPLASTIC"/>
    <property type="match status" value="1"/>
</dbReference>
<evidence type="ECO:0000256" key="1">
    <source>
        <dbReference type="ARBA" id="ARBA00001962"/>
    </source>
</evidence>
<dbReference type="SUPFAM" id="SSF50022">
    <property type="entry name" value="ISP domain"/>
    <property type="match status" value="1"/>
</dbReference>
<dbReference type="InterPro" id="IPR001663">
    <property type="entry name" value="Rng_hydr_dOase-A"/>
</dbReference>
<reference evidence="8 9" key="1">
    <citation type="journal article" date="2019" name="Int. J. Syst. Evol. Microbiol.">
        <title>The Global Catalogue of Microorganisms (GCM) 10K type strain sequencing project: providing services to taxonomists for standard genome sequencing and annotation.</title>
        <authorList>
            <consortium name="The Broad Institute Genomics Platform"/>
            <consortium name="The Broad Institute Genome Sequencing Center for Infectious Disease"/>
            <person name="Wu L."/>
            <person name="Ma J."/>
        </authorList>
    </citation>
    <scope>NUCLEOTIDE SEQUENCE [LARGE SCALE GENOMIC DNA]</scope>
    <source>
        <strain evidence="8 9">JCM 16022</strain>
    </source>
</reference>
<accession>A0ABN2ZX95</accession>
<dbReference type="PANTHER" id="PTHR43756">
    <property type="entry name" value="CHOLINE MONOOXYGENASE, CHLOROPLASTIC"/>
    <property type="match status" value="1"/>
</dbReference>
<feature type="domain" description="Rieske" evidence="7">
    <location>
        <begin position="53"/>
        <end position="161"/>
    </location>
</feature>
<proteinExistence type="predicted"/>
<evidence type="ECO:0000256" key="3">
    <source>
        <dbReference type="ARBA" id="ARBA00022723"/>
    </source>
</evidence>
<protein>
    <submittedName>
        <fullName evidence="8">Aromatic ring-hydroxylating dioxygenase subunit alpha</fullName>
    </submittedName>
</protein>
<keyword evidence="4" id="KW-0560">Oxidoreductase</keyword>
<evidence type="ECO:0000256" key="5">
    <source>
        <dbReference type="ARBA" id="ARBA00023004"/>
    </source>
</evidence>
<sequence length="390" mass="42829">MTVTTQRVPPAPLDPTAVALALRPFGEARMLPRAAYQEPPVLAWERDHLFGGWLCVGRSDDVAAGGLAATSVGEYGVLLTRDAAGDLRAFENTCRHRGHELLPCGTSATAKAIVCPYHAWTYRLDGTLQGAPGFRRVAGFDPAAFGLRQLDLREWHGWIFVDRAGRGGSFAEHVGELEAIVAPYDAETLVTPVSHDYDVAANWKVVVENFQECYHCSMIHPELCRVSPPESGENIEKDGDWVGGWMDLRAGAETMSLDGRSGGMRMARLDEQERRTVMYVAVLPNLLVSLHPDYVMSHLLTPLSPDLTRIRCSWSFPRDVVAADGFDPSYAVDFWDLTNRQDWAACESVQRGMRSPGFEPGPMAPAEDGVHQFVSFVARAYQGSGPVLDA</sequence>
<name>A0ABN2ZX95_9ACTN</name>
<keyword evidence="8" id="KW-0223">Dioxygenase</keyword>
<dbReference type="PRINTS" id="PR00090">
    <property type="entry name" value="RNGDIOXGNASE"/>
</dbReference>
<keyword evidence="5" id="KW-0408">Iron</keyword>
<evidence type="ECO:0000259" key="7">
    <source>
        <dbReference type="PROSITE" id="PS51296"/>
    </source>
</evidence>
<dbReference type="EMBL" id="BAAAQR010000008">
    <property type="protein sequence ID" value="GAA2149201.1"/>
    <property type="molecule type" value="Genomic_DNA"/>
</dbReference>
<dbReference type="CDD" id="cd08884">
    <property type="entry name" value="RHO_alpha_C_GbcA-like"/>
    <property type="match status" value="1"/>
</dbReference>
<dbReference type="PROSITE" id="PS51296">
    <property type="entry name" value="RIESKE"/>
    <property type="match status" value="1"/>
</dbReference>
<comment type="cofactor">
    <cofactor evidence="1">
        <name>Fe cation</name>
        <dbReference type="ChEBI" id="CHEBI:24875"/>
    </cofactor>
</comment>
<dbReference type="Gene3D" id="3.90.380.10">
    <property type="entry name" value="Naphthalene 1,2-dioxygenase Alpha Subunit, Chain A, domain 1"/>
    <property type="match status" value="2"/>
</dbReference>
<comment type="caution">
    <text evidence="8">The sequence shown here is derived from an EMBL/GenBank/DDBJ whole genome shotgun (WGS) entry which is preliminary data.</text>
</comment>
<dbReference type="Proteomes" id="UP001501771">
    <property type="component" value="Unassembled WGS sequence"/>
</dbReference>
<dbReference type="SUPFAM" id="SSF55961">
    <property type="entry name" value="Bet v1-like"/>
    <property type="match status" value="1"/>
</dbReference>
<gene>
    <name evidence="8" type="ORF">GCM10009844_28570</name>
</gene>
<dbReference type="InterPro" id="IPR036922">
    <property type="entry name" value="Rieske_2Fe-2S_sf"/>
</dbReference>
<evidence type="ECO:0000313" key="8">
    <source>
        <dbReference type="EMBL" id="GAA2149201.1"/>
    </source>
</evidence>
<evidence type="ECO:0000256" key="4">
    <source>
        <dbReference type="ARBA" id="ARBA00023002"/>
    </source>
</evidence>
<keyword evidence="6" id="KW-0411">Iron-sulfur</keyword>